<gene>
    <name evidence="2" type="ORF">M378DRAFT_464625</name>
</gene>
<evidence type="ECO:0000313" key="3">
    <source>
        <dbReference type="Proteomes" id="UP000054549"/>
    </source>
</evidence>
<protein>
    <submittedName>
        <fullName evidence="2">Uncharacterized protein</fullName>
    </submittedName>
</protein>
<name>A0A0C2TG17_AMAMK</name>
<keyword evidence="3" id="KW-1185">Reference proteome</keyword>
<accession>A0A0C2TG17</accession>
<feature type="region of interest" description="Disordered" evidence="1">
    <location>
        <begin position="1"/>
        <end position="28"/>
    </location>
</feature>
<sequence length="67" mass="7495">MGSNGPVTKKESSRETPRSVRTPIGTPSKKVHIVQQDIITAKGDDARADPKNKCFMYCPWINVVDFF</sequence>
<proteinExistence type="predicted"/>
<dbReference type="InParanoid" id="A0A0C2TG17"/>
<dbReference type="EMBL" id="KN818240">
    <property type="protein sequence ID" value="KIL65819.1"/>
    <property type="molecule type" value="Genomic_DNA"/>
</dbReference>
<reference evidence="2 3" key="1">
    <citation type="submission" date="2014-04" db="EMBL/GenBank/DDBJ databases">
        <title>Evolutionary Origins and Diversification of the Mycorrhizal Mutualists.</title>
        <authorList>
            <consortium name="DOE Joint Genome Institute"/>
            <consortium name="Mycorrhizal Genomics Consortium"/>
            <person name="Kohler A."/>
            <person name="Kuo A."/>
            <person name="Nagy L.G."/>
            <person name="Floudas D."/>
            <person name="Copeland A."/>
            <person name="Barry K.W."/>
            <person name="Cichocki N."/>
            <person name="Veneault-Fourrey C."/>
            <person name="LaButti K."/>
            <person name="Lindquist E.A."/>
            <person name="Lipzen A."/>
            <person name="Lundell T."/>
            <person name="Morin E."/>
            <person name="Murat C."/>
            <person name="Riley R."/>
            <person name="Ohm R."/>
            <person name="Sun H."/>
            <person name="Tunlid A."/>
            <person name="Henrissat B."/>
            <person name="Grigoriev I.V."/>
            <person name="Hibbett D.S."/>
            <person name="Martin F."/>
        </authorList>
    </citation>
    <scope>NUCLEOTIDE SEQUENCE [LARGE SCALE GENOMIC DNA]</scope>
    <source>
        <strain evidence="2 3">Koide BX008</strain>
    </source>
</reference>
<evidence type="ECO:0000256" key="1">
    <source>
        <dbReference type="SAM" id="MobiDB-lite"/>
    </source>
</evidence>
<dbReference type="HOGENOM" id="CLU_2811829_0_0_1"/>
<feature type="compositionally biased region" description="Basic and acidic residues" evidence="1">
    <location>
        <begin position="8"/>
        <end position="18"/>
    </location>
</feature>
<evidence type="ECO:0000313" key="2">
    <source>
        <dbReference type="EMBL" id="KIL65819.1"/>
    </source>
</evidence>
<dbReference type="AlphaFoldDB" id="A0A0C2TG17"/>
<dbReference type="Proteomes" id="UP000054549">
    <property type="component" value="Unassembled WGS sequence"/>
</dbReference>
<organism evidence="2 3">
    <name type="scientific">Amanita muscaria (strain Koide BX008)</name>
    <dbReference type="NCBI Taxonomy" id="946122"/>
    <lineage>
        <taxon>Eukaryota</taxon>
        <taxon>Fungi</taxon>
        <taxon>Dikarya</taxon>
        <taxon>Basidiomycota</taxon>
        <taxon>Agaricomycotina</taxon>
        <taxon>Agaricomycetes</taxon>
        <taxon>Agaricomycetidae</taxon>
        <taxon>Agaricales</taxon>
        <taxon>Pluteineae</taxon>
        <taxon>Amanitaceae</taxon>
        <taxon>Amanita</taxon>
    </lineage>
</organism>